<evidence type="ECO:0000313" key="2">
    <source>
        <dbReference type="Proteomes" id="UP000468766"/>
    </source>
</evidence>
<proteinExistence type="predicted"/>
<sequence length="262" mass="30259">MTDNEKSFFKHTRGFLAFYYGIELKRIAPSPSVIRDREVYFVYCCEHSSTGQESSFTWNEAIGSYEATVYPTGETMVAGVRNYEFAILSVPSKDEIFKLNNTNNAQEGEDYLLCERADQEKLLSNEEVLTYYKNLVLLNSNLSVAKKEELLTYFKKKSIDQDTFDRIIKKVHSSRFIVKSILFSPTIEEESTTLGKLIADNKYMEILDFIKKVRYRKNGHDITMLSLQYENTNTQVMLHENGVVKICNAKNKVAAEELIRLL</sequence>
<dbReference type="RefSeq" id="WP_151621071.1">
    <property type="nucleotide sequence ID" value="NZ_WBXO01000010.1"/>
</dbReference>
<comment type="caution">
    <text evidence="1">The sequence shown here is derived from an EMBL/GenBank/DDBJ whole genome shotgun (WGS) entry which is preliminary data.</text>
</comment>
<reference evidence="1 2" key="1">
    <citation type="submission" date="2019-10" db="EMBL/GenBank/DDBJ databases">
        <title>Whole-genome sequence of the extremophile Heliorestis acidaminivorans DSM 24790.</title>
        <authorList>
            <person name="Kyndt J.A."/>
            <person name="Meyer T.E."/>
        </authorList>
    </citation>
    <scope>NUCLEOTIDE SEQUENCE [LARGE SCALE GENOMIC DNA]</scope>
    <source>
        <strain evidence="1 2">DSM 24790</strain>
    </source>
</reference>
<gene>
    <name evidence="1" type="ORF">F9B85_11530</name>
</gene>
<name>A0A6I0EP51_9FIRM</name>
<dbReference type="EMBL" id="WBXO01000010">
    <property type="protein sequence ID" value="KAB2951657.1"/>
    <property type="molecule type" value="Genomic_DNA"/>
</dbReference>
<dbReference type="AlphaFoldDB" id="A0A6I0EP51"/>
<protein>
    <submittedName>
        <fullName evidence="1">Uncharacterized protein</fullName>
    </submittedName>
</protein>
<dbReference type="Proteomes" id="UP000468766">
    <property type="component" value="Unassembled WGS sequence"/>
</dbReference>
<keyword evidence="2" id="KW-1185">Reference proteome</keyword>
<evidence type="ECO:0000313" key="1">
    <source>
        <dbReference type="EMBL" id="KAB2951657.1"/>
    </source>
</evidence>
<accession>A0A6I0EP51</accession>
<organism evidence="1 2">
    <name type="scientific">Heliorestis acidaminivorans</name>
    <dbReference type="NCBI Taxonomy" id="553427"/>
    <lineage>
        <taxon>Bacteria</taxon>
        <taxon>Bacillati</taxon>
        <taxon>Bacillota</taxon>
        <taxon>Clostridia</taxon>
        <taxon>Eubacteriales</taxon>
        <taxon>Heliobacteriaceae</taxon>
        <taxon>Heliorestis</taxon>
    </lineage>
</organism>